<reference evidence="4 5" key="1">
    <citation type="submission" date="2019-10" db="EMBL/GenBank/DDBJ databases">
        <title>Complete genome sequence of Vibrio sp. strain THAF100, isolated from non-filtered water from the water column of tank 6 of a marine aquarium containing stony-coral fragments. Water maintained at 26 degree C.</title>
        <authorList>
            <person name="Ruckert C."/>
            <person name="Franco A."/>
            <person name="Kalinowski J."/>
            <person name="Glaeser S."/>
        </authorList>
    </citation>
    <scope>NUCLEOTIDE SEQUENCE [LARGE SCALE GENOMIC DNA]</scope>
    <source>
        <strain evidence="4 5">THAF100</strain>
    </source>
</reference>
<dbReference type="Gene3D" id="1.10.357.40">
    <property type="entry name" value="YbiA-like"/>
    <property type="match status" value="1"/>
</dbReference>
<keyword evidence="5" id="KW-1185">Reference proteome</keyword>
<dbReference type="SUPFAM" id="SSF143990">
    <property type="entry name" value="YbiA-like"/>
    <property type="match status" value="1"/>
</dbReference>
<feature type="domain" description="NADAR" evidence="3">
    <location>
        <begin position="7"/>
        <end position="144"/>
    </location>
</feature>
<proteinExistence type="predicted"/>
<gene>
    <name evidence="4" type="primary">ybiA</name>
    <name evidence="4" type="ORF">FIV01_14140</name>
</gene>
<dbReference type="KEGG" id="vaq:FIV01_14140"/>
<dbReference type="EMBL" id="CP045350">
    <property type="protein sequence ID" value="QFT27535.1"/>
    <property type="molecule type" value="Genomic_DNA"/>
</dbReference>
<evidence type="ECO:0000256" key="2">
    <source>
        <dbReference type="ARBA" id="ARBA00000751"/>
    </source>
</evidence>
<organism evidence="4 5">
    <name type="scientific">Vibrio aquimaris</name>
    <dbReference type="NCBI Taxonomy" id="2587862"/>
    <lineage>
        <taxon>Bacteria</taxon>
        <taxon>Pseudomonadati</taxon>
        <taxon>Pseudomonadota</taxon>
        <taxon>Gammaproteobacteria</taxon>
        <taxon>Vibrionales</taxon>
        <taxon>Vibrionaceae</taxon>
        <taxon>Vibrio</taxon>
    </lineage>
</organism>
<dbReference type="InterPro" id="IPR037238">
    <property type="entry name" value="YbiA-like_sf"/>
</dbReference>
<evidence type="ECO:0000313" key="5">
    <source>
        <dbReference type="Proteomes" id="UP000326936"/>
    </source>
</evidence>
<dbReference type="Pfam" id="PF08719">
    <property type="entry name" value="NADAR"/>
    <property type="match status" value="1"/>
</dbReference>
<dbReference type="AlphaFoldDB" id="A0A5P9CMR2"/>
<dbReference type="RefSeq" id="WP_152431522.1">
    <property type="nucleotide sequence ID" value="NZ_CBCSDK010000014.1"/>
</dbReference>
<comment type="catalytic activity">
    <reaction evidence="1">
        <text>5-amino-6-(5-phospho-D-ribosylamino)uracil + H2O = 5,6-diaminouracil + D-ribose 5-phosphate</text>
        <dbReference type="Rhea" id="RHEA:55020"/>
        <dbReference type="ChEBI" id="CHEBI:15377"/>
        <dbReference type="ChEBI" id="CHEBI:46252"/>
        <dbReference type="ChEBI" id="CHEBI:58453"/>
        <dbReference type="ChEBI" id="CHEBI:78346"/>
    </reaction>
</comment>
<evidence type="ECO:0000256" key="1">
    <source>
        <dbReference type="ARBA" id="ARBA00000022"/>
    </source>
</evidence>
<dbReference type="OrthoDB" id="9793111at2"/>
<evidence type="ECO:0000259" key="3">
    <source>
        <dbReference type="Pfam" id="PF08719"/>
    </source>
</evidence>
<dbReference type="CDD" id="cd15457">
    <property type="entry name" value="NADAR"/>
    <property type="match status" value="1"/>
</dbReference>
<accession>A0A5P9CMR2</accession>
<name>A0A5P9CMR2_9VIBR</name>
<dbReference type="InterPro" id="IPR012816">
    <property type="entry name" value="NADAR"/>
</dbReference>
<dbReference type="Proteomes" id="UP000326936">
    <property type="component" value="Chromosome"/>
</dbReference>
<evidence type="ECO:0000313" key="4">
    <source>
        <dbReference type="EMBL" id="QFT27535.1"/>
    </source>
</evidence>
<comment type="catalytic activity">
    <reaction evidence="2">
        <text>2,5-diamino-6-hydroxy-4-(5-phosphoribosylamino)-pyrimidine + H2O = 2,5,6-triamino-4-hydroxypyrimidine + D-ribose 5-phosphate</text>
        <dbReference type="Rhea" id="RHEA:23436"/>
        <dbReference type="ChEBI" id="CHEBI:15377"/>
        <dbReference type="ChEBI" id="CHEBI:58614"/>
        <dbReference type="ChEBI" id="CHEBI:78346"/>
        <dbReference type="ChEBI" id="CHEBI:137796"/>
    </reaction>
</comment>
<dbReference type="NCBIfam" id="TIGR02464">
    <property type="entry name" value="ribofla_fusion"/>
    <property type="match status" value="1"/>
</dbReference>
<protein>
    <submittedName>
        <fullName evidence="4">Swarming motility protein YbiA</fullName>
    </submittedName>
</protein>
<sequence length="164" mass="18980">MNRNIHFYEPNDAYGFLSNFFSAPININGTIWKTSEHYYQAQKFTDKTIIETIQNCATPDIAFSLSRQYCKYVREDWNNIRLDVMRFIVEEKFKQNPTLALLLLETGDVTITEHSHKDSFWGDGGNGKGENQLGKILMAVREKLSLQEPYSPIHLVDKAQLSTR</sequence>